<dbReference type="SUPFAM" id="SSF118359">
    <property type="entry name" value="Expressed protein At2g23090/F21P24.15"/>
    <property type="match status" value="1"/>
</dbReference>
<dbReference type="Gene3D" id="4.10.1050.10">
    <property type="entry name" value="At2g23090-like"/>
    <property type="match status" value="1"/>
</dbReference>
<gene>
    <name evidence="3" type="ORF">EVOR1521_LOCUS16123</name>
</gene>
<feature type="domain" description="At2g23090-like zinc-binding" evidence="2">
    <location>
        <begin position="179"/>
        <end position="215"/>
    </location>
</feature>
<dbReference type="Proteomes" id="UP001178507">
    <property type="component" value="Unassembled WGS sequence"/>
</dbReference>
<protein>
    <recommendedName>
        <fullName evidence="2">At2g23090-like zinc-binding domain-containing protein</fullName>
    </recommendedName>
</protein>
<dbReference type="PANTHER" id="PTHR33788:SF1">
    <property type="entry name" value="ZINC-BINDING PROTEIN"/>
    <property type="match status" value="1"/>
</dbReference>
<dbReference type="InterPro" id="IPR039438">
    <property type="entry name" value="At2g23090-like_Znf"/>
</dbReference>
<dbReference type="InterPro" id="IPR026939">
    <property type="entry name" value="ZNF706/At2g23090_sf"/>
</dbReference>
<evidence type="ECO:0000256" key="1">
    <source>
        <dbReference type="SAM" id="MobiDB-lite"/>
    </source>
</evidence>
<keyword evidence="4" id="KW-1185">Reference proteome</keyword>
<sequence length="227" mass="24444">MKVRPMEPSAAAKRATRVAACAVKLERRRALSAFGGASDPRKKSLTRSSTMPPAAMRQDSRRAEVAAFQTFRLGMESRLKATSAVFKASMTMEADPGEGRDKLQDAYRTSIGFHPCAKLLAPLAHPIQNPHSVPVCMGGGNGQKSASARARNQAKADAEKGGGGGKDGMQKRQAQMDLKCTVCMQCFPNTQVKAAQAHAESKHPKSDFATCFPGLLWQWPRSAAFPQ</sequence>
<dbReference type="Pfam" id="PF12907">
    <property type="entry name" value="zf-met2"/>
    <property type="match status" value="1"/>
</dbReference>
<organism evidence="3 4">
    <name type="scientific">Effrenium voratum</name>
    <dbReference type="NCBI Taxonomy" id="2562239"/>
    <lineage>
        <taxon>Eukaryota</taxon>
        <taxon>Sar</taxon>
        <taxon>Alveolata</taxon>
        <taxon>Dinophyceae</taxon>
        <taxon>Suessiales</taxon>
        <taxon>Symbiodiniaceae</taxon>
        <taxon>Effrenium</taxon>
    </lineage>
</organism>
<dbReference type="PANTHER" id="PTHR33788">
    <property type="entry name" value="OS07G0114300 PROTEIN"/>
    <property type="match status" value="1"/>
</dbReference>
<dbReference type="InterPro" id="IPR039713">
    <property type="entry name" value="At2g23090-like"/>
</dbReference>
<dbReference type="EMBL" id="CAUJNA010002146">
    <property type="protein sequence ID" value="CAJ1390806.1"/>
    <property type="molecule type" value="Genomic_DNA"/>
</dbReference>
<accession>A0AA36INX7</accession>
<proteinExistence type="predicted"/>
<comment type="caution">
    <text evidence="3">The sequence shown here is derived from an EMBL/GenBank/DDBJ whole genome shotgun (WGS) entry which is preliminary data.</text>
</comment>
<evidence type="ECO:0000259" key="2">
    <source>
        <dbReference type="Pfam" id="PF12907"/>
    </source>
</evidence>
<dbReference type="AlphaFoldDB" id="A0AA36INX7"/>
<evidence type="ECO:0000313" key="4">
    <source>
        <dbReference type="Proteomes" id="UP001178507"/>
    </source>
</evidence>
<name>A0AA36INX7_9DINO</name>
<reference evidence="3" key="1">
    <citation type="submission" date="2023-08" db="EMBL/GenBank/DDBJ databases">
        <authorList>
            <person name="Chen Y."/>
            <person name="Shah S."/>
            <person name="Dougan E. K."/>
            <person name="Thang M."/>
            <person name="Chan C."/>
        </authorList>
    </citation>
    <scope>NUCLEOTIDE SEQUENCE</scope>
</reference>
<feature type="region of interest" description="Disordered" evidence="1">
    <location>
        <begin position="32"/>
        <end position="60"/>
    </location>
</feature>
<evidence type="ECO:0000313" key="3">
    <source>
        <dbReference type="EMBL" id="CAJ1390806.1"/>
    </source>
</evidence>
<feature type="region of interest" description="Disordered" evidence="1">
    <location>
        <begin position="139"/>
        <end position="170"/>
    </location>
</feature>